<dbReference type="AlphaFoldDB" id="A0AAE3Z9P1"/>
<protein>
    <submittedName>
        <fullName evidence="1">Uncharacterized protein</fullName>
    </submittedName>
</protein>
<evidence type="ECO:0000313" key="1">
    <source>
        <dbReference type="EMBL" id="MDR7299895.1"/>
    </source>
</evidence>
<dbReference type="RefSeq" id="WP_310267749.1">
    <property type="nucleotide sequence ID" value="NZ_JAVDXW010000001.1"/>
</dbReference>
<proteinExistence type="predicted"/>
<dbReference type="Proteomes" id="UP001180845">
    <property type="component" value="Unassembled WGS sequence"/>
</dbReference>
<organism evidence="1 2">
    <name type="scientific">Haloactinomyces albus</name>
    <dbReference type="NCBI Taxonomy" id="1352928"/>
    <lineage>
        <taxon>Bacteria</taxon>
        <taxon>Bacillati</taxon>
        <taxon>Actinomycetota</taxon>
        <taxon>Actinomycetes</taxon>
        <taxon>Actinopolysporales</taxon>
        <taxon>Actinopolysporaceae</taxon>
        <taxon>Haloactinomyces</taxon>
    </lineage>
</organism>
<comment type="caution">
    <text evidence="1">The sequence shown here is derived from an EMBL/GenBank/DDBJ whole genome shotgun (WGS) entry which is preliminary data.</text>
</comment>
<sequence length="171" mass="18441">MIFRNPAEVNYRAIRDMGLAAWFGSSLMGLAGLVPASESQPDAATRHRVLDAGWKGSRGLVAGSVTAYLAGTGLVRFQGKAFTANGVPRWITEGVENKARTAVTVVALSAAITAKRLRAEGSKLHDQHSGEGVAMEQAEKLRKMAHTMHVIVPAATGYLLYSHLKQDMRRK</sequence>
<name>A0AAE3Z9P1_9ACTN</name>
<gene>
    <name evidence="1" type="ORF">JOF55_000076</name>
</gene>
<keyword evidence="2" id="KW-1185">Reference proteome</keyword>
<evidence type="ECO:0000313" key="2">
    <source>
        <dbReference type="Proteomes" id="UP001180845"/>
    </source>
</evidence>
<dbReference type="EMBL" id="JAVDXW010000001">
    <property type="protein sequence ID" value="MDR7299895.1"/>
    <property type="molecule type" value="Genomic_DNA"/>
</dbReference>
<accession>A0AAE3Z9P1</accession>
<reference evidence="1" key="1">
    <citation type="submission" date="2023-07" db="EMBL/GenBank/DDBJ databases">
        <title>Sequencing the genomes of 1000 actinobacteria strains.</title>
        <authorList>
            <person name="Klenk H.-P."/>
        </authorList>
    </citation>
    <scope>NUCLEOTIDE SEQUENCE</scope>
    <source>
        <strain evidence="1">DSM 45977</strain>
    </source>
</reference>